<accession>A0A9P5X7E6</accession>
<evidence type="ECO:0000256" key="1">
    <source>
        <dbReference type="SAM" id="MobiDB-lite"/>
    </source>
</evidence>
<gene>
    <name evidence="2" type="ORF">P691DRAFT_243262</name>
</gene>
<protein>
    <submittedName>
        <fullName evidence="2">Uncharacterized protein</fullName>
    </submittedName>
</protein>
<keyword evidence="3" id="KW-1185">Reference proteome</keyword>
<proteinExistence type="predicted"/>
<feature type="region of interest" description="Disordered" evidence="1">
    <location>
        <begin position="330"/>
        <end position="375"/>
    </location>
</feature>
<reference evidence="2" key="1">
    <citation type="submission" date="2020-11" db="EMBL/GenBank/DDBJ databases">
        <authorList>
            <consortium name="DOE Joint Genome Institute"/>
            <person name="Ahrendt S."/>
            <person name="Riley R."/>
            <person name="Andreopoulos W."/>
            <person name="Labutti K."/>
            <person name="Pangilinan J."/>
            <person name="Ruiz-Duenas F.J."/>
            <person name="Barrasa J.M."/>
            <person name="Sanchez-Garcia M."/>
            <person name="Camarero S."/>
            <person name="Miyauchi S."/>
            <person name="Serrano A."/>
            <person name="Linde D."/>
            <person name="Babiker R."/>
            <person name="Drula E."/>
            <person name="Ayuso-Fernandez I."/>
            <person name="Pacheco R."/>
            <person name="Padilla G."/>
            <person name="Ferreira P."/>
            <person name="Barriuso J."/>
            <person name="Kellner H."/>
            <person name="Castanera R."/>
            <person name="Alfaro M."/>
            <person name="Ramirez L."/>
            <person name="Pisabarro A.G."/>
            <person name="Kuo A."/>
            <person name="Tritt A."/>
            <person name="Lipzen A."/>
            <person name="He G."/>
            <person name="Yan M."/>
            <person name="Ng V."/>
            <person name="Cullen D."/>
            <person name="Martin F."/>
            <person name="Rosso M.-N."/>
            <person name="Henrissat B."/>
            <person name="Hibbett D."/>
            <person name="Martinez A.T."/>
            <person name="Grigoriev I.V."/>
        </authorList>
    </citation>
    <scope>NUCLEOTIDE SEQUENCE</scope>
    <source>
        <strain evidence="2">MF-IS2</strain>
    </source>
</reference>
<evidence type="ECO:0000313" key="3">
    <source>
        <dbReference type="Proteomes" id="UP000807342"/>
    </source>
</evidence>
<organism evidence="2 3">
    <name type="scientific">Macrolepiota fuliginosa MF-IS2</name>
    <dbReference type="NCBI Taxonomy" id="1400762"/>
    <lineage>
        <taxon>Eukaryota</taxon>
        <taxon>Fungi</taxon>
        <taxon>Dikarya</taxon>
        <taxon>Basidiomycota</taxon>
        <taxon>Agaricomycotina</taxon>
        <taxon>Agaricomycetes</taxon>
        <taxon>Agaricomycetidae</taxon>
        <taxon>Agaricales</taxon>
        <taxon>Agaricineae</taxon>
        <taxon>Agaricaceae</taxon>
        <taxon>Macrolepiota</taxon>
    </lineage>
</organism>
<dbReference type="AlphaFoldDB" id="A0A9P5X7E6"/>
<sequence length="375" mass="42727">MHDISTRSIHSLDSYPIGLLAKLMRGHHVWDNRILQAIADKRILSTVIHLEGRYLMDVPSRLAFRLDKLALLYAKILASLHSAFTSSEKIGKQIHELRTRTTCSLVIYPITAILPLLYSRERVKQALKDVQYHMDSLCLDPNFKELLGSPTFSHSHVTMGNDGDTLCIRCSLDNLSAHFELTRTILVSTNWEWVTSEPESDDTFIEVIQDLFSKDQWNRTQFHLRSLRCLFPPTYNGVNPCSQFLITYPSPPELNATRNHVLLWTRILGLASRAANPPVHRPIPQPGYECILHTHTEGARSVLQWSALQYQWRDLPYKQQIKFSTDAKKSRNAWASNQHTPGSSAPVASALGSPKRGQYSREKNNNTSLQGDWSF</sequence>
<dbReference type="EMBL" id="MU151275">
    <property type="protein sequence ID" value="KAF9445894.1"/>
    <property type="molecule type" value="Genomic_DNA"/>
</dbReference>
<feature type="compositionally biased region" description="Polar residues" evidence="1">
    <location>
        <begin position="333"/>
        <end position="343"/>
    </location>
</feature>
<evidence type="ECO:0000313" key="2">
    <source>
        <dbReference type="EMBL" id="KAF9445894.1"/>
    </source>
</evidence>
<dbReference type="Proteomes" id="UP000807342">
    <property type="component" value="Unassembled WGS sequence"/>
</dbReference>
<feature type="compositionally biased region" description="Polar residues" evidence="1">
    <location>
        <begin position="365"/>
        <end position="375"/>
    </location>
</feature>
<comment type="caution">
    <text evidence="2">The sequence shown here is derived from an EMBL/GenBank/DDBJ whole genome shotgun (WGS) entry which is preliminary data.</text>
</comment>
<name>A0A9P5X7E6_9AGAR</name>